<name>A0A845F3E3_9BACL</name>
<reference evidence="2 3" key="1">
    <citation type="submission" date="2019-11" db="EMBL/GenBank/DDBJ databases">
        <title>Genome sequences of 17 halophilic strains isolated from different environments.</title>
        <authorList>
            <person name="Furrow R.E."/>
        </authorList>
    </citation>
    <scope>NUCLEOTIDE SEQUENCE [LARGE SCALE GENOMIC DNA]</scope>
    <source>
        <strain evidence="2 3">22506_14_FS</strain>
    </source>
</reference>
<dbReference type="EMBL" id="WMEY01000007">
    <property type="protein sequence ID" value="MYL65483.1"/>
    <property type="molecule type" value="Genomic_DNA"/>
</dbReference>
<evidence type="ECO:0000313" key="2">
    <source>
        <dbReference type="EMBL" id="MYL65483.1"/>
    </source>
</evidence>
<sequence length="62" mass="7521">MKSFQKYLIFFGGLLAILILVDYLKSDSSNWIENTVQSLFVTFFYLFFNWCWNSKEYKKKES</sequence>
<evidence type="ECO:0000313" key="3">
    <source>
        <dbReference type="Proteomes" id="UP000447833"/>
    </source>
</evidence>
<protein>
    <submittedName>
        <fullName evidence="2">Uncharacterized protein</fullName>
    </submittedName>
</protein>
<accession>A0A845F3E3</accession>
<dbReference type="Proteomes" id="UP000447833">
    <property type="component" value="Unassembled WGS sequence"/>
</dbReference>
<keyword evidence="1" id="KW-0812">Transmembrane</keyword>
<comment type="caution">
    <text evidence="2">The sequence shown here is derived from an EMBL/GenBank/DDBJ whole genome shotgun (WGS) entry which is preliminary data.</text>
</comment>
<dbReference type="RefSeq" id="WP_160920901.1">
    <property type="nucleotide sequence ID" value="NZ_JBNNFR010000001.1"/>
</dbReference>
<dbReference type="AlphaFoldDB" id="A0A845F3E3"/>
<keyword evidence="1" id="KW-0472">Membrane</keyword>
<proteinExistence type="predicted"/>
<keyword evidence="1" id="KW-1133">Transmembrane helix</keyword>
<feature type="transmembrane region" description="Helical" evidence="1">
    <location>
        <begin position="36"/>
        <end position="52"/>
    </location>
</feature>
<evidence type="ECO:0000256" key="1">
    <source>
        <dbReference type="SAM" id="Phobius"/>
    </source>
</evidence>
<organism evidence="2 3">
    <name type="scientific">Guptibacillus hwajinpoensis</name>
    <dbReference type="NCBI Taxonomy" id="208199"/>
    <lineage>
        <taxon>Bacteria</taxon>
        <taxon>Bacillati</taxon>
        <taxon>Bacillota</taxon>
        <taxon>Bacilli</taxon>
        <taxon>Bacillales</taxon>
        <taxon>Guptibacillaceae</taxon>
        <taxon>Guptibacillus</taxon>
    </lineage>
</organism>
<feature type="transmembrane region" description="Helical" evidence="1">
    <location>
        <begin position="7"/>
        <end position="24"/>
    </location>
</feature>
<gene>
    <name evidence="2" type="ORF">GLW07_19170</name>
</gene>